<organism evidence="1 2">
    <name type="scientific">Naganishia vaughanmartiniae</name>
    <dbReference type="NCBI Taxonomy" id="1424756"/>
    <lineage>
        <taxon>Eukaryota</taxon>
        <taxon>Fungi</taxon>
        <taxon>Dikarya</taxon>
        <taxon>Basidiomycota</taxon>
        <taxon>Agaricomycotina</taxon>
        <taxon>Tremellomycetes</taxon>
        <taxon>Filobasidiales</taxon>
        <taxon>Filobasidiaceae</taxon>
        <taxon>Naganishia</taxon>
    </lineage>
</organism>
<evidence type="ECO:0000313" key="1">
    <source>
        <dbReference type="EMBL" id="KAJ9121800.1"/>
    </source>
</evidence>
<protein>
    <submittedName>
        <fullName evidence="1">Uncharacterized protein</fullName>
    </submittedName>
</protein>
<sequence>MGPAGFKTTGGRTTQPTSRSCDIGGFTSRSQLRYLGKIAVWSPNTLDNTLPERFNREDPARLLVDAAQALEAEHNNAPQETQSSALPRRSYRGI</sequence>
<keyword evidence="2" id="KW-1185">Reference proteome</keyword>
<comment type="caution">
    <text evidence="1">The sequence shown here is derived from an EMBL/GenBank/DDBJ whole genome shotgun (WGS) entry which is preliminary data.</text>
</comment>
<proteinExistence type="predicted"/>
<dbReference type="Proteomes" id="UP001243375">
    <property type="component" value="Unassembled WGS sequence"/>
</dbReference>
<name>A0ACC2XEI2_9TREE</name>
<dbReference type="EMBL" id="JASBWU010000005">
    <property type="protein sequence ID" value="KAJ9121800.1"/>
    <property type="molecule type" value="Genomic_DNA"/>
</dbReference>
<accession>A0ACC2XEI2</accession>
<gene>
    <name evidence="1" type="ORF">QFC22_002423</name>
</gene>
<evidence type="ECO:0000313" key="2">
    <source>
        <dbReference type="Proteomes" id="UP001243375"/>
    </source>
</evidence>
<reference evidence="1" key="1">
    <citation type="submission" date="2023-04" db="EMBL/GenBank/DDBJ databases">
        <title>Draft Genome sequencing of Naganishia species isolated from polar environments using Oxford Nanopore Technology.</title>
        <authorList>
            <person name="Leo P."/>
            <person name="Venkateswaran K."/>
        </authorList>
    </citation>
    <scope>NUCLEOTIDE SEQUENCE</scope>
    <source>
        <strain evidence="1">MNA-CCFEE 5425</strain>
    </source>
</reference>